<dbReference type="Proteomes" id="UP000276991">
    <property type="component" value="Unassembled WGS sequence"/>
</dbReference>
<dbReference type="EMBL" id="UPTC01000016">
    <property type="protein sequence ID" value="VBB25444.1"/>
    <property type="molecule type" value="Genomic_DNA"/>
</dbReference>
<gene>
    <name evidence="3" type="ORF">NAV_LOCUS274</name>
</gene>
<dbReference type="Gene3D" id="1.25.70.10">
    <property type="entry name" value="Transcription termination factor 3, mitochondrial"/>
    <property type="match status" value="1"/>
</dbReference>
<proteinExistence type="inferred from homology"/>
<keyword evidence="2" id="KW-0809">Transit peptide</keyword>
<dbReference type="GO" id="GO:0003676">
    <property type="term" value="F:nucleic acid binding"/>
    <property type="evidence" value="ECO:0007669"/>
    <property type="project" value="InterPro"/>
</dbReference>
<dbReference type="InterPro" id="IPR038538">
    <property type="entry name" value="MTERF_sf"/>
</dbReference>
<accession>A0A498S207</accession>
<organism evidence="3 4">
    <name type="scientific">Acanthocheilonema viteae</name>
    <name type="common">Filarial nematode worm</name>
    <name type="synonym">Dipetalonema viteae</name>
    <dbReference type="NCBI Taxonomy" id="6277"/>
    <lineage>
        <taxon>Eukaryota</taxon>
        <taxon>Metazoa</taxon>
        <taxon>Ecdysozoa</taxon>
        <taxon>Nematoda</taxon>
        <taxon>Chromadorea</taxon>
        <taxon>Rhabditida</taxon>
        <taxon>Spirurina</taxon>
        <taxon>Spiruromorpha</taxon>
        <taxon>Filarioidea</taxon>
        <taxon>Onchocercidae</taxon>
        <taxon>Acanthocheilonema</taxon>
    </lineage>
</organism>
<reference evidence="3 4" key="1">
    <citation type="submission" date="2018-08" db="EMBL/GenBank/DDBJ databases">
        <authorList>
            <person name="Laetsch R D."/>
            <person name="Stevens L."/>
            <person name="Kumar S."/>
            <person name="Blaxter L. M."/>
        </authorList>
    </citation>
    <scope>NUCLEOTIDE SEQUENCE [LARGE SCALE GENOMIC DNA]</scope>
</reference>
<protein>
    <submittedName>
        <fullName evidence="3">Uncharacterized protein</fullName>
    </submittedName>
</protein>
<dbReference type="STRING" id="6277.A0A498S207"/>
<evidence type="ECO:0000313" key="4">
    <source>
        <dbReference type="Proteomes" id="UP000276991"/>
    </source>
</evidence>
<name>A0A498S207_ACAVI</name>
<evidence type="ECO:0000256" key="1">
    <source>
        <dbReference type="ARBA" id="ARBA00007692"/>
    </source>
</evidence>
<dbReference type="Pfam" id="PF02536">
    <property type="entry name" value="mTERF"/>
    <property type="match status" value="1"/>
</dbReference>
<dbReference type="InterPro" id="IPR003690">
    <property type="entry name" value="MTERF"/>
</dbReference>
<sequence>MFLATSVRCFVPSQVSCFRREFFRLISACLNQEQKYRKYSHLLCSLNVPLLEFRQRKLSYSLEGTKHGQEGLEETSRIEKECRSDVRMLEATTPKVLDKESISDLELVELLVAELRRNGKLFILPVNDIAAMEAVTKAFRLLLDIGIQPEFIIDSCVSVPQLFVSLTQKGETSIQIIELIVDFCQLTYEDSIRIFATYNEELLSTGPEEIQKCMEVLDLYGFQDKKLGEAICSCPALLFAQKSSKLAQNAENLFSHFSKNQLYSLLKSSPEILLGDTNETEDKIEYIYCYMLMDGDDFASCTNLAQISLEELMDRHEFLLKTGIYKTPDIKRPQLKMKNPKLKKILDISEEQFAKKIGHVSLEEWYLFRELQNKRRVLESEGNTRPFERIKPSMRKQLERGIFYELPDVSAKIWDFWISRIELEMTCSETFGCVGCHGGFKATVIEKVGYIEFLGESGCHETCAIGRCPGLTYIQQLADSTPLISLSSPLCEENISFTLMFLHLIF</sequence>
<dbReference type="OrthoDB" id="9991972at2759"/>
<evidence type="ECO:0000313" key="3">
    <source>
        <dbReference type="EMBL" id="VBB25444.1"/>
    </source>
</evidence>
<comment type="similarity">
    <text evidence="1">Belongs to the mTERF family.</text>
</comment>
<dbReference type="AlphaFoldDB" id="A0A498S207"/>
<keyword evidence="4" id="KW-1185">Reference proteome</keyword>
<evidence type="ECO:0000256" key="2">
    <source>
        <dbReference type="ARBA" id="ARBA00022946"/>
    </source>
</evidence>